<dbReference type="Proteomes" id="UP000663854">
    <property type="component" value="Unassembled WGS sequence"/>
</dbReference>
<evidence type="ECO:0000313" key="3">
    <source>
        <dbReference type="EMBL" id="CAF0732771.1"/>
    </source>
</evidence>
<evidence type="ECO:0000313" key="7">
    <source>
        <dbReference type="EMBL" id="CAF3482969.1"/>
    </source>
</evidence>
<accession>A0A813NLP4</accession>
<gene>
    <name evidence="9" type="ORF">FNK824_LOCUS920</name>
    <name evidence="8" type="ORF">JBS370_LOCUS240</name>
    <name evidence="2" type="ORF">JXQ802_LOCUS517</name>
    <name evidence="3" type="ORF">JXQ802_LOCUS619</name>
    <name evidence="7" type="ORF">OTI717_LOCUS641</name>
    <name evidence="1" type="ORF">PYM288_LOCUS896</name>
    <name evidence="4" type="ORF">RFH988_LOCUS403</name>
    <name evidence="6" type="ORF">SEV965_LOCUS354</name>
    <name evidence="5" type="ORF">ZHD862_LOCUS66</name>
</gene>
<evidence type="ECO:0000313" key="5">
    <source>
        <dbReference type="EMBL" id="CAF0755778.1"/>
    </source>
</evidence>
<dbReference type="EMBL" id="CAJNOH010000004">
    <property type="protein sequence ID" value="CAF0730213.1"/>
    <property type="molecule type" value="Genomic_DNA"/>
</dbReference>
<dbReference type="EMBL" id="CAJOAX010000023">
    <property type="protein sequence ID" value="CAF3482969.1"/>
    <property type="molecule type" value="Genomic_DNA"/>
</dbReference>
<dbReference type="EMBL" id="CAJNOT010000001">
    <property type="protein sequence ID" value="CAF0755778.1"/>
    <property type="molecule type" value="Genomic_DNA"/>
</dbReference>
<dbReference type="Proteomes" id="UP000663874">
    <property type="component" value="Unassembled WGS sequence"/>
</dbReference>
<dbReference type="Proteomes" id="UP000663870">
    <property type="component" value="Unassembled WGS sequence"/>
</dbReference>
<dbReference type="EMBL" id="CAJNOL010000006">
    <property type="protein sequence ID" value="CAF0732771.1"/>
    <property type="molecule type" value="Genomic_DNA"/>
</dbReference>
<organism evidence="4 11">
    <name type="scientific">Rotaria sordida</name>
    <dbReference type="NCBI Taxonomy" id="392033"/>
    <lineage>
        <taxon>Eukaryota</taxon>
        <taxon>Metazoa</taxon>
        <taxon>Spiralia</taxon>
        <taxon>Gnathifera</taxon>
        <taxon>Rotifera</taxon>
        <taxon>Eurotatoria</taxon>
        <taxon>Bdelloidea</taxon>
        <taxon>Philodinida</taxon>
        <taxon>Philodinidae</taxon>
        <taxon>Rotaria</taxon>
    </lineage>
</organism>
<dbReference type="EMBL" id="CAJNOL010000005">
    <property type="protein sequence ID" value="CAF0731272.1"/>
    <property type="molecule type" value="Genomic_DNA"/>
</dbReference>
<reference evidence="4" key="1">
    <citation type="submission" date="2021-02" db="EMBL/GenBank/DDBJ databases">
        <authorList>
            <person name="Nowell W R."/>
        </authorList>
    </citation>
    <scope>NUCLEOTIDE SEQUENCE</scope>
</reference>
<evidence type="ECO:0000313" key="2">
    <source>
        <dbReference type="EMBL" id="CAF0731272.1"/>
    </source>
</evidence>
<evidence type="ECO:0000313" key="11">
    <source>
        <dbReference type="Proteomes" id="UP000663882"/>
    </source>
</evidence>
<dbReference type="EMBL" id="CAJNOU010000005">
    <property type="protein sequence ID" value="CAF0795294.1"/>
    <property type="molecule type" value="Genomic_DNA"/>
</dbReference>
<protein>
    <submittedName>
        <fullName evidence="4">Uncharacterized protein</fullName>
    </submittedName>
</protein>
<dbReference type="Proteomes" id="UP000663836">
    <property type="component" value="Unassembled WGS sequence"/>
</dbReference>
<dbReference type="EMBL" id="CAJOBD010000006">
    <property type="protein sequence ID" value="CAF3528387.1"/>
    <property type="molecule type" value="Genomic_DNA"/>
</dbReference>
<proteinExistence type="predicted"/>
<dbReference type="OrthoDB" id="10038395at2759"/>
<name>A0A813NLP4_9BILA</name>
<evidence type="ECO:0000313" key="10">
    <source>
        <dbReference type="Proteomes" id="UP000663870"/>
    </source>
</evidence>
<dbReference type="AlphaFoldDB" id="A0A813NLP4"/>
<dbReference type="Proteomes" id="UP000663823">
    <property type="component" value="Unassembled WGS sequence"/>
</dbReference>
<sequence>MALSRTKPNIHNELFHQRYSELSDEIRAKNKREDRLLDIRLKYYEREKNIRLNILRKEQHQLERTRSLLIESLNRIHQDKQNPLIASLIAEKTKLESSIVQLSTPELFNIDWEPSSHLKQAELIPSIPTDKTIKPKSVIRPHSAG</sequence>
<evidence type="ECO:0000313" key="4">
    <source>
        <dbReference type="EMBL" id="CAF0735497.1"/>
    </source>
</evidence>
<comment type="caution">
    <text evidence="4">The sequence shown here is derived from an EMBL/GenBank/DDBJ whole genome shotgun (WGS) entry which is preliminary data.</text>
</comment>
<evidence type="ECO:0000313" key="8">
    <source>
        <dbReference type="EMBL" id="CAF3528387.1"/>
    </source>
</evidence>
<dbReference type="Proteomes" id="UP000663882">
    <property type="component" value="Unassembled WGS sequence"/>
</dbReference>
<evidence type="ECO:0000313" key="1">
    <source>
        <dbReference type="EMBL" id="CAF0730213.1"/>
    </source>
</evidence>
<dbReference type="EMBL" id="CAJOBE010000043">
    <property type="protein sequence ID" value="CAF3550287.1"/>
    <property type="molecule type" value="Genomic_DNA"/>
</dbReference>
<dbReference type="Proteomes" id="UP000663889">
    <property type="component" value="Unassembled WGS sequence"/>
</dbReference>
<dbReference type="EMBL" id="CAJNOO010000006">
    <property type="protein sequence ID" value="CAF0735497.1"/>
    <property type="molecule type" value="Genomic_DNA"/>
</dbReference>
<dbReference type="Proteomes" id="UP000663864">
    <property type="component" value="Unassembled WGS sequence"/>
</dbReference>
<keyword evidence="10" id="KW-1185">Reference proteome</keyword>
<evidence type="ECO:0000313" key="9">
    <source>
        <dbReference type="EMBL" id="CAF3550287.1"/>
    </source>
</evidence>
<evidence type="ECO:0000313" key="6">
    <source>
        <dbReference type="EMBL" id="CAF0795294.1"/>
    </source>
</evidence>